<dbReference type="OrthoDB" id="21368at2759"/>
<name>A0A165T7Q8_9AGAM</name>
<dbReference type="Proteomes" id="UP000076761">
    <property type="component" value="Unassembled WGS sequence"/>
</dbReference>
<comment type="function">
    <text evidence="1">May play a role in mRNA splicing.</text>
</comment>
<protein>
    <recommendedName>
        <fullName evidence="9">U4/U6.U5 small nuclear ribonucleoprotein 27kDa protein domain-containing protein</fullName>
    </recommendedName>
</protein>
<feature type="domain" description="U4/U6.U5 small nuclear ribonucleoprotein 27kDa protein" evidence="9">
    <location>
        <begin position="178"/>
        <end position="231"/>
    </location>
</feature>
<feature type="compositionally biased region" description="Basic and acidic residues" evidence="8">
    <location>
        <begin position="1"/>
        <end position="46"/>
    </location>
</feature>
<evidence type="ECO:0000256" key="8">
    <source>
        <dbReference type="SAM" id="MobiDB-lite"/>
    </source>
</evidence>
<keyword evidence="5" id="KW-0507">mRNA processing</keyword>
<dbReference type="PANTHER" id="PTHR31077:SF1">
    <property type="entry name" value="U4_U6.U5 SMALL NUCLEAR RIBONUCLEOPROTEIN 27 KDA PROTEIN"/>
    <property type="match status" value="1"/>
</dbReference>
<keyword evidence="11" id="KW-1185">Reference proteome</keyword>
<reference evidence="10 11" key="1">
    <citation type="journal article" date="2016" name="Mol. Biol. Evol.">
        <title>Comparative Genomics of Early-Diverging Mushroom-Forming Fungi Provides Insights into the Origins of Lignocellulose Decay Capabilities.</title>
        <authorList>
            <person name="Nagy L.G."/>
            <person name="Riley R."/>
            <person name="Tritt A."/>
            <person name="Adam C."/>
            <person name="Daum C."/>
            <person name="Floudas D."/>
            <person name="Sun H."/>
            <person name="Yadav J.S."/>
            <person name="Pangilinan J."/>
            <person name="Larsson K.H."/>
            <person name="Matsuura K."/>
            <person name="Barry K."/>
            <person name="Labutti K."/>
            <person name="Kuo R."/>
            <person name="Ohm R.A."/>
            <person name="Bhattacharya S.S."/>
            <person name="Shirouzu T."/>
            <person name="Yoshinaga Y."/>
            <person name="Martin F.M."/>
            <person name="Grigoriev I.V."/>
            <person name="Hibbett D.S."/>
        </authorList>
    </citation>
    <scope>NUCLEOTIDE SEQUENCE [LARGE SCALE GENOMIC DNA]</scope>
    <source>
        <strain evidence="10 11">HHB14362 ss-1</strain>
    </source>
</reference>
<keyword evidence="6" id="KW-0508">mRNA splicing</keyword>
<evidence type="ECO:0000256" key="4">
    <source>
        <dbReference type="ARBA" id="ARBA00011825"/>
    </source>
</evidence>
<dbReference type="EMBL" id="KV425567">
    <property type="protein sequence ID" value="KZT26262.1"/>
    <property type="molecule type" value="Genomic_DNA"/>
</dbReference>
<evidence type="ECO:0000256" key="7">
    <source>
        <dbReference type="ARBA" id="ARBA00023242"/>
    </source>
</evidence>
<accession>A0A165T7Q8</accession>
<evidence type="ECO:0000256" key="6">
    <source>
        <dbReference type="ARBA" id="ARBA00023187"/>
    </source>
</evidence>
<sequence>MSSRYEHRRRDVSRERDFRDRDRDRPRDRDYRDRDRRGGELRDAGRRHSRSRSPPHRGERDRRRDTRDYDRDRGDDRRDRGPRDDRRRDEPRYERDRQIRGDAGRRDDRERQIDKESRSVEQRRVDEHPETRELTGHLSKSGRSRAETPGELRTSVRAQPNDPADGVEEGEAMDTTNDDDAAMMTMMGLSGFGSTKRVEGNQEGTADVKKMRTWRQYMNRRGGFNRPLDKIK</sequence>
<evidence type="ECO:0000313" key="11">
    <source>
        <dbReference type="Proteomes" id="UP000076761"/>
    </source>
</evidence>
<dbReference type="InterPro" id="IPR013957">
    <property type="entry name" value="SNRNP27"/>
</dbReference>
<dbReference type="AlphaFoldDB" id="A0A165T7Q8"/>
<feature type="compositionally biased region" description="Acidic residues" evidence="8">
    <location>
        <begin position="165"/>
        <end position="176"/>
    </location>
</feature>
<feature type="compositionally biased region" description="Basic and acidic residues" evidence="8">
    <location>
        <begin position="56"/>
        <end position="135"/>
    </location>
</feature>
<feature type="region of interest" description="Disordered" evidence="8">
    <location>
        <begin position="1"/>
        <end position="176"/>
    </location>
</feature>
<gene>
    <name evidence="10" type="ORF">NEOLEDRAFT_244263</name>
</gene>
<dbReference type="InParanoid" id="A0A165T7Q8"/>
<evidence type="ECO:0000256" key="1">
    <source>
        <dbReference type="ARBA" id="ARBA00003632"/>
    </source>
</evidence>
<keyword evidence="7" id="KW-0539">Nucleus</keyword>
<comment type="subunit">
    <text evidence="4">Part of a tri-snRNP complex.</text>
</comment>
<dbReference type="STRING" id="1314782.A0A165T7Q8"/>
<comment type="subcellular location">
    <subcellularLocation>
        <location evidence="2">Nucleus</location>
    </subcellularLocation>
</comment>
<dbReference type="GO" id="GO:0006397">
    <property type="term" value="P:mRNA processing"/>
    <property type="evidence" value="ECO:0007669"/>
    <property type="project" value="UniProtKB-KW"/>
</dbReference>
<dbReference type="GO" id="GO:0008380">
    <property type="term" value="P:RNA splicing"/>
    <property type="evidence" value="ECO:0007669"/>
    <property type="project" value="UniProtKB-KW"/>
</dbReference>
<dbReference type="FunCoup" id="A0A165T7Q8">
    <property type="interactions" value="81"/>
</dbReference>
<dbReference type="Pfam" id="PF08648">
    <property type="entry name" value="SNRNP27"/>
    <property type="match status" value="1"/>
</dbReference>
<evidence type="ECO:0000256" key="3">
    <source>
        <dbReference type="ARBA" id="ARBA00008218"/>
    </source>
</evidence>
<dbReference type="GO" id="GO:0071011">
    <property type="term" value="C:precatalytic spliceosome"/>
    <property type="evidence" value="ECO:0007669"/>
    <property type="project" value="TreeGrafter"/>
</dbReference>
<dbReference type="PANTHER" id="PTHR31077">
    <property type="entry name" value="U4/U6.U5 SMALL NUCLEAR RIBONUCLEOPROTEIN 27 KDA PROTEIN"/>
    <property type="match status" value="1"/>
</dbReference>
<evidence type="ECO:0000256" key="5">
    <source>
        <dbReference type="ARBA" id="ARBA00022664"/>
    </source>
</evidence>
<organism evidence="10 11">
    <name type="scientific">Neolentinus lepideus HHB14362 ss-1</name>
    <dbReference type="NCBI Taxonomy" id="1314782"/>
    <lineage>
        <taxon>Eukaryota</taxon>
        <taxon>Fungi</taxon>
        <taxon>Dikarya</taxon>
        <taxon>Basidiomycota</taxon>
        <taxon>Agaricomycotina</taxon>
        <taxon>Agaricomycetes</taxon>
        <taxon>Gloeophyllales</taxon>
        <taxon>Gloeophyllaceae</taxon>
        <taxon>Neolentinus</taxon>
    </lineage>
</organism>
<proteinExistence type="inferred from homology"/>
<evidence type="ECO:0000256" key="2">
    <source>
        <dbReference type="ARBA" id="ARBA00004123"/>
    </source>
</evidence>
<comment type="similarity">
    <text evidence="3">Belongs to the SNUT3 family.</text>
</comment>
<evidence type="ECO:0000313" key="10">
    <source>
        <dbReference type="EMBL" id="KZT26262.1"/>
    </source>
</evidence>
<evidence type="ECO:0000259" key="9">
    <source>
        <dbReference type="Pfam" id="PF08648"/>
    </source>
</evidence>